<dbReference type="InterPro" id="IPR029319">
    <property type="entry name" value="DNA_ligase_OB"/>
</dbReference>
<feature type="domain" description="DNA ligase OB-like" evidence="9">
    <location>
        <begin position="340"/>
        <end position="406"/>
    </location>
</feature>
<dbReference type="GO" id="GO:0003910">
    <property type="term" value="F:DNA ligase (ATP) activity"/>
    <property type="evidence" value="ECO:0007669"/>
    <property type="project" value="InterPro"/>
</dbReference>
<dbReference type="Pfam" id="PF01068">
    <property type="entry name" value="DNA_ligase_A_M"/>
    <property type="match status" value="1"/>
</dbReference>
<gene>
    <name evidence="10" type="ORF">UFOVP53_126</name>
</gene>
<dbReference type="CDD" id="cd08041">
    <property type="entry name" value="OBF_kDNA_ligase_like"/>
    <property type="match status" value="1"/>
</dbReference>
<keyword evidence="6" id="KW-0227">DNA damage</keyword>
<evidence type="ECO:0000256" key="2">
    <source>
        <dbReference type="ARBA" id="ARBA00007572"/>
    </source>
</evidence>
<evidence type="ECO:0000259" key="9">
    <source>
        <dbReference type="Pfam" id="PF14743"/>
    </source>
</evidence>
<dbReference type="SUPFAM" id="SSF50249">
    <property type="entry name" value="Nucleic acid-binding proteins"/>
    <property type="match status" value="1"/>
</dbReference>
<evidence type="ECO:0000256" key="5">
    <source>
        <dbReference type="ARBA" id="ARBA00022705"/>
    </source>
</evidence>
<evidence type="ECO:0000313" key="10">
    <source>
        <dbReference type="EMBL" id="CAB4125391.1"/>
    </source>
</evidence>
<evidence type="ECO:0000256" key="3">
    <source>
        <dbReference type="ARBA" id="ARBA00013308"/>
    </source>
</evidence>
<dbReference type="GO" id="GO:0006281">
    <property type="term" value="P:DNA repair"/>
    <property type="evidence" value="ECO:0007669"/>
    <property type="project" value="UniProtKB-KW"/>
</dbReference>
<dbReference type="EMBL" id="LR796189">
    <property type="protein sequence ID" value="CAB4125391.1"/>
    <property type="molecule type" value="Genomic_DNA"/>
</dbReference>
<dbReference type="Pfam" id="PF14743">
    <property type="entry name" value="DNA_ligase_OB_2"/>
    <property type="match status" value="1"/>
</dbReference>
<dbReference type="PANTHER" id="PTHR47810">
    <property type="entry name" value="DNA LIGASE"/>
    <property type="match status" value="1"/>
</dbReference>
<evidence type="ECO:0000256" key="4">
    <source>
        <dbReference type="ARBA" id="ARBA00022598"/>
    </source>
</evidence>
<proteinExistence type="inferred from homology"/>
<organism evidence="10">
    <name type="scientific">uncultured Caudovirales phage</name>
    <dbReference type="NCBI Taxonomy" id="2100421"/>
    <lineage>
        <taxon>Viruses</taxon>
        <taxon>Duplodnaviria</taxon>
        <taxon>Heunggongvirae</taxon>
        <taxon>Uroviricota</taxon>
        <taxon>Caudoviricetes</taxon>
        <taxon>Peduoviridae</taxon>
        <taxon>Maltschvirus</taxon>
        <taxon>Maltschvirus maltsch</taxon>
    </lineage>
</organism>
<dbReference type="InterPro" id="IPR050326">
    <property type="entry name" value="NAD_dep_DNA_ligaseB"/>
</dbReference>
<dbReference type="GO" id="GO:0006310">
    <property type="term" value="P:DNA recombination"/>
    <property type="evidence" value="ECO:0007669"/>
    <property type="project" value="InterPro"/>
</dbReference>
<dbReference type="InterPro" id="IPR012340">
    <property type="entry name" value="NA-bd_OB-fold"/>
</dbReference>
<dbReference type="GO" id="GO:0005524">
    <property type="term" value="F:ATP binding"/>
    <property type="evidence" value="ECO:0007669"/>
    <property type="project" value="InterPro"/>
</dbReference>
<comment type="cofactor">
    <cofactor evidence="1">
        <name>a divalent metal cation</name>
        <dbReference type="ChEBI" id="CHEBI:60240"/>
    </cofactor>
</comment>
<dbReference type="GO" id="GO:0006260">
    <property type="term" value="P:DNA replication"/>
    <property type="evidence" value="ECO:0007669"/>
    <property type="project" value="UniProtKB-KW"/>
</dbReference>
<evidence type="ECO:0000259" key="8">
    <source>
        <dbReference type="Pfam" id="PF01068"/>
    </source>
</evidence>
<dbReference type="Gene3D" id="2.40.50.140">
    <property type="entry name" value="Nucleic acid-binding proteins"/>
    <property type="match status" value="1"/>
</dbReference>
<name>A0A6J5KTZ2_9CAUD</name>
<protein>
    <recommendedName>
        <fullName evidence="3">DNA ligase</fullName>
    </recommendedName>
</protein>
<keyword evidence="5" id="KW-0235">DNA replication</keyword>
<feature type="domain" description="ATP-dependent DNA ligase family profile" evidence="8">
    <location>
        <begin position="132"/>
        <end position="320"/>
    </location>
</feature>
<evidence type="ECO:0000256" key="6">
    <source>
        <dbReference type="ARBA" id="ARBA00022763"/>
    </source>
</evidence>
<dbReference type="Gene3D" id="3.30.470.30">
    <property type="entry name" value="DNA ligase/mRNA capping enzyme"/>
    <property type="match status" value="1"/>
</dbReference>
<comment type="similarity">
    <text evidence="2">Belongs to the ATP-dependent DNA ligase family.</text>
</comment>
<keyword evidence="7" id="KW-0234">DNA repair</keyword>
<evidence type="ECO:0000256" key="7">
    <source>
        <dbReference type="ARBA" id="ARBA00023204"/>
    </source>
</evidence>
<sequence length="415" mass="46958">MLELDVIQKIALTSGKNDKKKVLQENKDNQRLFELLDASLNFFRKFHMNKFDISNCALDEIDLHDEFIALLNKLEKRLITGNAAKSCVEAFLNRCSDRQQDIYAKVLRKDLKAGFSVDTAAEFFPIPTFDVMLATDGKKCKQLNKIISAGVFVSPKLDGYRCLAVIDNGEVTLYSRNGSEFNNFPSIKESLAKSFVGQSVVLDGEIMSDDFQAMQKTAFADKRGTTVGDVKYHVFDTLIINEWESSNFMLNKSHRLQMLTRIATQFGSEVIAVSQVLVDSLDKVLELEVQYTSLGFEGAMILPDMPYYRGRSSNKLMKFKTMQSQDCIITELYEGDVGSRLQGKMGGITLVQENGAICDCGSGFSDKDREYMWGNHELFRNRIAEIKYQELSKDGVMRFPVFVRFRDMEAGTGKI</sequence>
<dbReference type="InterPro" id="IPR012310">
    <property type="entry name" value="DNA_ligase_ATP-dep_cent"/>
</dbReference>
<dbReference type="SUPFAM" id="SSF56091">
    <property type="entry name" value="DNA ligase/mRNA capping enzyme, catalytic domain"/>
    <property type="match status" value="1"/>
</dbReference>
<accession>A0A6J5KTZ2</accession>
<evidence type="ECO:0000256" key="1">
    <source>
        <dbReference type="ARBA" id="ARBA00001968"/>
    </source>
</evidence>
<keyword evidence="4 10" id="KW-0436">Ligase</keyword>
<dbReference type="PANTHER" id="PTHR47810:SF1">
    <property type="entry name" value="DNA LIGASE B"/>
    <property type="match status" value="1"/>
</dbReference>
<reference evidence="10" key="1">
    <citation type="submission" date="2020-04" db="EMBL/GenBank/DDBJ databases">
        <authorList>
            <person name="Chiriac C."/>
            <person name="Salcher M."/>
            <person name="Ghai R."/>
            <person name="Kavagutti S V."/>
        </authorList>
    </citation>
    <scope>NUCLEOTIDE SEQUENCE</scope>
</reference>